<dbReference type="AlphaFoldDB" id="A0A1C6YY29"/>
<evidence type="ECO:0008006" key="4">
    <source>
        <dbReference type="Google" id="ProtNLM"/>
    </source>
</evidence>
<evidence type="ECO:0000313" key="2">
    <source>
        <dbReference type="EMBL" id="SCM51701.1"/>
    </source>
</evidence>
<keyword evidence="1" id="KW-0732">Signal</keyword>
<gene>
    <name evidence="2" type="ORF">BN1044_01169</name>
</gene>
<proteinExistence type="predicted"/>
<feature type="chain" id="PRO_5008751783" description="Lipoprotein" evidence="1">
    <location>
        <begin position="20"/>
        <end position="202"/>
    </location>
</feature>
<name>A0A1C6YY29_HAFAL</name>
<evidence type="ECO:0000313" key="3">
    <source>
        <dbReference type="Proteomes" id="UP000094844"/>
    </source>
</evidence>
<dbReference type="Proteomes" id="UP000094844">
    <property type="component" value="Unassembled WGS sequence"/>
</dbReference>
<dbReference type="RefSeq" id="WP_072307925.1">
    <property type="nucleotide sequence ID" value="NZ_FMIQ01000020.1"/>
</dbReference>
<feature type="signal peptide" evidence="1">
    <location>
        <begin position="1"/>
        <end position="19"/>
    </location>
</feature>
<accession>A0A1C6YY29</accession>
<protein>
    <recommendedName>
        <fullName evidence="4">Lipoprotein</fullName>
    </recommendedName>
</protein>
<sequence>MKYLISLFSLLFFISAANASDFCSDIQKKADTEQAYIDHSTSDYKVISKGRLYFYSAPDKKCKNSKVFLVPGDHVIGYSIYKDFLSAAYFKSNGDSVDGWLDTSQLENTKLTNGPSSEEQMVFNMLPEIIQSNKLSSLGKDCLSFNMSNSKDYYSVDVSKSAGAKCESEKTLPFTLLIKKHTLDAYTNQGGEKDEFRTLKNN</sequence>
<organism evidence="2 3">
    <name type="scientific">Hafnia alvei</name>
    <dbReference type="NCBI Taxonomy" id="569"/>
    <lineage>
        <taxon>Bacteria</taxon>
        <taxon>Pseudomonadati</taxon>
        <taxon>Pseudomonadota</taxon>
        <taxon>Gammaproteobacteria</taxon>
        <taxon>Enterobacterales</taxon>
        <taxon>Hafniaceae</taxon>
        <taxon>Hafnia</taxon>
    </lineage>
</organism>
<dbReference type="OrthoDB" id="8234880at2"/>
<reference evidence="2 3" key="1">
    <citation type="submission" date="2016-09" db="EMBL/GenBank/DDBJ databases">
        <authorList>
            <person name="Capua I."/>
            <person name="De Benedictis P."/>
            <person name="Joannis T."/>
            <person name="Lombin L.H."/>
            <person name="Cattoli G."/>
        </authorList>
    </citation>
    <scope>NUCLEOTIDE SEQUENCE [LARGE SCALE GENOMIC DNA]</scope>
    <source>
        <strain evidence="2 3">GB001</strain>
    </source>
</reference>
<dbReference type="EMBL" id="FMIQ01000020">
    <property type="protein sequence ID" value="SCM51701.1"/>
    <property type="molecule type" value="Genomic_DNA"/>
</dbReference>
<evidence type="ECO:0000256" key="1">
    <source>
        <dbReference type="SAM" id="SignalP"/>
    </source>
</evidence>